<evidence type="ECO:0000256" key="4">
    <source>
        <dbReference type="ARBA" id="ARBA00022603"/>
    </source>
</evidence>
<feature type="compositionally biased region" description="Low complexity" evidence="13">
    <location>
        <begin position="1340"/>
        <end position="1357"/>
    </location>
</feature>
<dbReference type="Proteomes" id="UP001367676">
    <property type="component" value="Unassembled WGS sequence"/>
</dbReference>
<dbReference type="Gene3D" id="3.40.50.150">
    <property type="entry name" value="Vaccinia Virus protein VP39"/>
    <property type="match status" value="1"/>
</dbReference>
<evidence type="ECO:0000259" key="14">
    <source>
        <dbReference type="PROSITE" id="PS51569"/>
    </source>
</evidence>
<dbReference type="GO" id="GO:0032259">
    <property type="term" value="P:methylation"/>
    <property type="evidence" value="ECO:0007669"/>
    <property type="project" value="UniProtKB-KW"/>
</dbReference>
<accession>A0AAN9Y2X6</accession>
<feature type="compositionally biased region" description="Low complexity" evidence="13">
    <location>
        <begin position="1157"/>
        <end position="1166"/>
    </location>
</feature>
<reference evidence="15 16" key="1">
    <citation type="submission" date="2024-03" db="EMBL/GenBank/DDBJ databases">
        <title>Adaptation during the transition from Ophiocordyceps entomopathogen to insect associate is accompanied by gene loss and intensified selection.</title>
        <authorList>
            <person name="Ward C.M."/>
            <person name="Onetto C.A."/>
            <person name="Borneman A.R."/>
        </authorList>
    </citation>
    <scope>NUCLEOTIDE SEQUENCE [LARGE SCALE GENOMIC DNA]</scope>
    <source>
        <strain evidence="15">AWRI1</strain>
        <tissue evidence="15">Single Adult Female</tissue>
    </source>
</reference>
<dbReference type="EC" id="2.1.1.360" evidence="2 11"/>
<evidence type="ECO:0000256" key="9">
    <source>
        <dbReference type="ARBA" id="ARBA00029821"/>
    </source>
</evidence>
<dbReference type="PANTHER" id="PTHR21451">
    <property type="entry name" value="HISTONE H3 METHYLTRANSFERASE"/>
    <property type="match status" value="1"/>
</dbReference>
<feature type="compositionally biased region" description="Polar residues" evidence="13">
    <location>
        <begin position="872"/>
        <end position="883"/>
    </location>
</feature>
<dbReference type="PROSITE" id="PS51569">
    <property type="entry name" value="DOT1"/>
    <property type="match status" value="1"/>
</dbReference>
<keyword evidence="7 11" id="KW-0156">Chromatin regulator</keyword>
<dbReference type="PANTHER" id="PTHR21451:SF0">
    <property type="entry name" value="HISTONE-LYSINE N-METHYLTRANSFERASE, H3 LYSINE-79 SPECIFIC"/>
    <property type="match status" value="1"/>
</dbReference>
<evidence type="ECO:0000256" key="2">
    <source>
        <dbReference type="ARBA" id="ARBA00012190"/>
    </source>
</evidence>
<feature type="region of interest" description="Disordered" evidence="13">
    <location>
        <begin position="1060"/>
        <end position="1090"/>
    </location>
</feature>
<dbReference type="CDD" id="cd02440">
    <property type="entry name" value="AdoMet_MTases"/>
    <property type="match status" value="1"/>
</dbReference>
<evidence type="ECO:0000256" key="10">
    <source>
        <dbReference type="ARBA" id="ARBA00047770"/>
    </source>
</evidence>
<comment type="function">
    <text evidence="11">Histone methyltransferase that specifically trimethylates histone H3 to form H3K79me3. This methylation is required for telomere silencing and for the pachytene checkpoint during the meiotic cell cycle by allowing the recruitment of RAD9 to double strand breaks. Nucleosomes are preferred as substrate compared to free histone.</text>
</comment>
<dbReference type="GO" id="GO:0035097">
    <property type="term" value="C:histone methyltransferase complex"/>
    <property type="evidence" value="ECO:0007669"/>
    <property type="project" value="UniProtKB-ARBA"/>
</dbReference>
<feature type="region of interest" description="Disordered" evidence="13">
    <location>
        <begin position="1272"/>
        <end position="1368"/>
    </location>
</feature>
<evidence type="ECO:0000256" key="12">
    <source>
        <dbReference type="SAM" id="Coils"/>
    </source>
</evidence>
<keyword evidence="5 11" id="KW-0808">Transferase</keyword>
<feature type="compositionally biased region" description="Basic residues" evidence="13">
    <location>
        <begin position="404"/>
        <end position="415"/>
    </location>
</feature>
<evidence type="ECO:0000256" key="8">
    <source>
        <dbReference type="ARBA" id="ARBA00023242"/>
    </source>
</evidence>
<comment type="catalytic activity">
    <reaction evidence="10 11">
        <text>L-lysyl(79)-[histone H3] + 3 S-adenosyl-L-methionine = N(6),N(6),N(6)-trimethyl-L-lysyl(79)-[histone H3] + 3 S-adenosyl-L-homocysteine + 3 H(+)</text>
        <dbReference type="Rhea" id="RHEA:60328"/>
        <dbReference type="Rhea" id="RHEA-COMP:15549"/>
        <dbReference type="Rhea" id="RHEA-COMP:15552"/>
        <dbReference type="ChEBI" id="CHEBI:15378"/>
        <dbReference type="ChEBI" id="CHEBI:29969"/>
        <dbReference type="ChEBI" id="CHEBI:57856"/>
        <dbReference type="ChEBI" id="CHEBI:59789"/>
        <dbReference type="ChEBI" id="CHEBI:61961"/>
        <dbReference type="EC" id="2.1.1.360"/>
    </reaction>
</comment>
<name>A0AAN9Y2X6_9HEMI</name>
<dbReference type="Gene3D" id="1.10.260.60">
    <property type="match status" value="1"/>
</dbReference>
<dbReference type="GO" id="GO:0140956">
    <property type="term" value="F:histone H3K79 trimethyltransferase activity"/>
    <property type="evidence" value="ECO:0007669"/>
    <property type="project" value="UniProtKB-EC"/>
</dbReference>
<feature type="compositionally biased region" description="Basic and acidic residues" evidence="13">
    <location>
        <begin position="810"/>
        <end position="822"/>
    </location>
</feature>
<feature type="compositionally biased region" description="Polar residues" evidence="13">
    <location>
        <begin position="1074"/>
        <end position="1090"/>
    </location>
</feature>
<feature type="compositionally biased region" description="Basic and acidic residues" evidence="13">
    <location>
        <begin position="393"/>
        <end position="403"/>
    </location>
</feature>
<feature type="compositionally biased region" description="Polar residues" evidence="13">
    <location>
        <begin position="1173"/>
        <end position="1187"/>
    </location>
</feature>
<feature type="region of interest" description="Disordered" evidence="13">
    <location>
        <begin position="921"/>
        <end position="947"/>
    </location>
</feature>
<keyword evidence="12" id="KW-0175">Coiled coil</keyword>
<sequence>MKSLCDRFNRAIDSMLQMSKGTSLQRLSKHPSRGLLRHILQQVYNQAVTDPDKLNQYEPFSPEVYGETSYDLICQMIDQINITKDDVFIDLGSGVGQVVLQMAAATPCKLCWGVEKADIPSKYAEDMDRHFRKWMGWYGKHFGDYNLMKGDFFDSLHREKITGATIVFVNNFAFGPNVDHMLKERFADLKDGARIVSSKSFCPLNFRITDRNLSDIGTIMHVTEMAPLKGSVSWTGKPVSYYLHVIDRTKLERYFQKCRTPRSKINGVLNGKNGITNGDSEVRTTRERTRRQQRIQQQQQQQLQKRELPESQLLPESPEEQHEHQPPDENNASVNANSDSNNNHHNNNSLSAFSSTSEDSGGSSSENESTPPRVTTRRAWSDYCSNSNKGRSSHSEEDNETRKGQMKKRLRKKSVRNSASKIHNETSLDNSNSSFAACRNKTKRAKGRIGAKKRTRKLPTIVGLDILHQKTLQSTSPQAIGKKLPPPPGCVDQQFTSLTAVAAATVPVHTELPPAKGDTPYALQVLLDLYREQFLTMVEYMKSDKFRQNIENQIAAEKERNQKLTSRTEQLDKQINLLIEDSVGLLKTRMTELGINSGFYTKDLLGKAKEIIFRHRELQAKALKLQSKVTSLEEKHMKLLEKCKQDETILAEKKISSPKLPPHSPAPAISTLPSSITPSPMLPTSVKTPVGDLKPTVSAASIVPAPPAVTNADPRPKSEITQEHILKEIQTTLEERKKLINSVSKYEKGIHEMFDSGSSPLHNVCDFNFIFSACHSSTASFTRLIFFQAGKLPSERGSYPNHHGKHSRKSREMKSKNQEWPEVPEMEKIEEQNPELLAMKILESGRQLEANKMKNNDPRRETSRNSTKIDRNVSNTQTKGSHFSPSYSPSVPSPSISPSVNSSAFFEDRIKNIITCALNEDNKPQSYPRSLNESWSSPKPNLNSSSSAFVNNEIDNLVPNSSEPSNKSNLPDYTQVSPAKLALRRHLSQEKVASQSPNFIGTRTIGDLVSGEIERTLEISNQSIINTVVPMCLNPNNSSLTKNDFTEALIQKSLANQFHNRNSNSAKHGENGGKVNNNASPHSSQYNINSKNSRSSVLYSANSSSQFVPYAPKYPNTHVSRADAKSYHDPYFSEMKSTKEEPVEGLAASLQDRIFSGHSSSSSSVSDEFNKNVPVSQAPQLPPHSSSVNNIQYEVKTEPGVHLKRSSSPNSVAKLPYKKQCTASDYNEGAGDKWRQEVSRNFDRIVEFMSTELDKQQKNSVIDKTSETVVGISCNTSPDSGVDLSSDQPSSVSRSNPPPLHRPDSPPVLDGPPRTPSPCSPSPPVLRYSPAPLDGPYSPVPSSSSPPALQASSVAASNKHQREDRHFKDKFFHHKGKFRPKGKGWKWQQFQETETPWY</sequence>
<evidence type="ECO:0000313" key="16">
    <source>
        <dbReference type="Proteomes" id="UP001367676"/>
    </source>
</evidence>
<feature type="region of interest" description="Disordered" evidence="13">
    <location>
        <begin position="794"/>
        <end position="822"/>
    </location>
</feature>
<dbReference type="InterPro" id="IPR030445">
    <property type="entry name" value="H3-K79_meTrfase"/>
</dbReference>
<proteinExistence type="inferred from homology"/>
<evidence type="ECO:0000256" key="11">
    <source>
        <dbReference type="RuleBase" id="RU271113"/>
    </source>
</evidence>
<evidence type="ECO:0000256" key="3">
    <source>
        <dbReference type="ARBA" id="ARBA00020987"/>
    </source>
</evidence>
<evidence type="ECO:0000256" key="13">
    <source>
        <dbReference type="SAM" id="MobiDB-lite"/>
    </source>
</evidence>
<dbReference type="InterPro" id="IPR029063">
    <property type="entry name" value="SAM-dependent_MTases_sf"/>
</dbReference>
<feature type="coiled-coil region" evidence="12">
    <location>
        <begin position="547"/>
        <end position="581"/>
    </location>
</feature>
<evidence type="ECO:0000313" key="15">
    <source>
        <dbReference type="EMBL" id="KAK7582458.1"/>
    </source>
</evidence>
<comment type="similarity">
    <text evidence="11">Belongs to the class I-like SAM-binding methyltransferase superfamily. DOT1 family.</text>
</comment>
<keyword evidence="6 11" id="KW-0949">S-adenosyl-L-methionine</keyword>
<comment type="subcellular location">
    <subcellularLocation>
        <location evidence="1 11">Nucleus</location>
    </subcellularLocation>
</comment>
<feature type="compositionally biased region" description="Basic and acidic residues" evidence="13">
    <location>
        <begin position="849"/>
        <end position="871"/>
    </location>
</feature>
<feature type="coiled-coil region" evidence="12">
    <location>
        <begin position="615"/>
        <end position="642"/>
    </location>
</feature>
<feature type="region of interest" description="Disordered" evidence="13">
    <location>
        <begin position="1157"/>
        <end position="1187"/>
    </location>
</feature>
<evidence type="ECO:0000256" key="5">
    <source>
        <dbReference type="ARBA" id="ARBA00022679"/>
    </source>
</evidence>
<feature type="domain" description="DOT1" evidence="14">
    <location>
        <begin position="1"/>
        <end position="259"/>
    </location>
</feature>
<dbReference type="Pfam" id="PF08123">
    <property type="entry name" value="DOT1"/>
    <property type="match status" value="1"/>
</dbReference>
<keyword evidence="8 11" id="KW-0539">Nucleus</keyword>
<protein>
    <recommendedName>
        <fullName evidence="3 11">Histone-lysine N-methyltransferase, H3 lysine-79 specific</fullName>
        <ecNumber evidence="2 11">2.1.1.360</ecNumber>
    </recommendedName>
    <alternativeName>
        <fullName evidence="9 11">Histone H3-K79 methyltransferase</fullName>
    </alternativeName>
</protein>
<feature type="compositionally biased region" description="Pro residues" evidence="13">
    <location>
        <begin position="1296"/>
        <end position="1324"/>
    </location>
</feature>
<dbReference type="SUPFAM" id="SSF53335">
    <property type="entry name" value="S-adenosyl-L-methionine-dependent methyltransferases"/>
    <property type="match status" value="1"/>
</dbReference>
<keyword evidence="16" id="KW-1185">Reference proteome</keyword>
<feature type="compositionally biased region" description="Low complexity" evidence="13">
    <location>
        <begin position="884"/>
        <end position="901"/>
    </location>
</feature>
<feature type="compositionally biased region" description="Low complexity" evidence="13">
    <location>
        <begin position="934"/>
        <end position="947"/>
    </location>
</feature>
<feature type="region of interest" description="Disordered" evidence="13">
    <location>
        <begin position="849"/>
        <end position="901"/>
    </location>
</feature>
<feature type="compositionally biased region" description="Low complexity" evidence="13">
    <location>
        <begin position="330"/>
        <end position="370"/>
    </location>
</feature>
<keyword evidence="4 11" id="KW-0489">Methyltransferase</keyword>
<comment type="miscellaneous">
    <text evidence="11">In contrast to other lysine histone methyltransferases, it does not contain a SET domain, suggesting the existence of another mechanism for methylation of lysine residues of histones.</text>
</comment>
<dbReference type="InterPro" id="IPR025789">
    <property type="entry name" value="DOT1_dom"/>
</dbReference>
<dbReference type="FunFam" id="3.40.50.150:FF:000033">
    <property type="entry name" value="Histone-lysine N-methyltransferase, H3 lysine-79 specific"/>
    <property type="match status" value="1"/>
</dbReference>
<gene>
    <name evidence="15" type="ORF">V9T40_013903</name>
</gene>
<feature type="compositionally biased region" description="Polar residues" evidence="13">
    <location>
        <begin position="416"/>
        <end position="433"/>
    </location>
</feature>
<feature type="compositionally biased region" description="Polar residues" evidence="13">
    <location>
        <begin position="924"/>
        <end position="933"/>
    </location>
</feature>
<feature type="compositionally biased region" description="Low complexity" evidence="13">
    <location>
        <begin position="294"/>
        <end position="303"/>
    </location>
</feature>
<dbReference type="GO" id="GO:0000077">
    <property type="term" value="P:DNA damage checkpoint signaling"/>
    <property type="evidence" value="ECO:0007669"/>
    <property type="project" value="TreeGrafter"/>
</dbReference>
<dbReference type="EMBL" id="JBBCAQ010000033">
    <property type="protein sequence ID" value="KAK7582458.1"/>
    <property type="molecule type" value="Genomic_DNA"/>
</dbReference>
<evidence type="ECO:0000256" key="1">
    <source>
        <dbReference type="ARBA" id="ARBA00004123"/>
    </source>
</evidence>
<comment type="caution">
    <text evidence="15">The sequence shown here is derived from an EMBL/GenBank/DDBJ whole genome shotgun (WGS) entry which is preliminary data.</text>
</comment>
<evidence type="ECO:0000256" key="7">
    <source>
        <dbReference type="ARBA" id="ARBA00022853"/>
    </source>
</evidence>
<feature type="region of interest" description="Disordered" evidence="13">
    <location>
        <begin position="265"/>
        <end position="433"/>
    </location>
</feature>
<dbReference type="CDD" id="cd20902">
    <property type="entry name" value="CC_DOT1L"/>
    <property type="match status" value="1"/>
</dbReference>
<organism evidence="15 16">
    <name type="scientific">Parthenolecanium corni</name>
    <dbReference type="NCBI Taxonomy" id="536013"/>
    <lineage>
        <taxon>Eukaryota</taxon>
        <taxon>Metazoa</taxon>
        <taxon>Ecdysozoa</taxon>
        <taxon>Arthropoda</taxon>
        <taxon>Hexapoda</taxon>
        <taxon>Insecta</taxon>
        <taxon>Pterygota</taxon>
        <taxon>Neoptera</taxon>
        <taxon>Paraneoptera</taxon>
        <taxon>Hemiptera</taxon>
        <taxon>Sternorrhyncha</taxon>
        <taxon>Coccoidea</taxon>
        <taxon>Coccidae</taxon>
        <taxon>Parthenolecanium</taxon>
    </lineage>
</organism>
<feature type="compositionally biased region" description="Polar residues" evidence="13">
    <location>
        <begin position="1273"/>
        <end position="1295"/>
    </location>
</feature>
<evidence type="ECO:0000256" key="6">
    <source>
        <dbReference type="ARBA" id="ARBA00022691"/>
    </source>
</evidence>
<dbReference type="GO" id="GO:0006281">
    <property type="term" value="P:DNA repair"/>
    <property type="evidence" value="ECO:0007669"/>
    <property type="project" value="TreeGrafter"/>
</dbReference>